<evidence type="ECO:0000313" key="2">
    <source>
        <dbReference type="EMBL" id="TWG09225.1"/>
    </source>
</evidence>
<dbReference type="OrthoDB" id="5193742at2"/>
<feature type="chain" id="PRO_5038796086" description="Lipoprotein" evidence="1">
    <location>
        <begin position="21"/>
        <end position="133"/>
    </location>
</feature>
<dbReference type="Proteomes" id="UP000320239">
    <property type="component" value="Unassembled WGS sequence"/>
</dbReference>
<keyword evidence="3" id="KW-1185">Reference proteome</keyword>
<dbReference type="AlphaFoldDB" id="A0A561VC83"/>
<evidence type="ECO:0008006" key="4">
    <source>
        <dbReference type="Google" id="ProtNLM"/>
    </source>
</evidence>
<dbReference type="PROSITE" id="PS51257">
    <property type="entry name" value="PROKAR_LIPOPROTEIN"/>
    <property type="match status" value="1"/>
</dbReference>
<proteinExistence type="predicted"/>
<sequence>MRRILIVVAAAAVAAAAGCASVGDRGAAAADVAVRMLRAAQTGDGSTACALLAPDTVAAIERSAGKPCPEAILDEDLPRPAAVTATQVYGQRAQVRLTGDTVFLGAFPGGWRVVAAGCVPRDGRPYDCTVQGA</sequence>
<reference evidence="2 3" key="1">
    <citation type="submission" date="2019-06" db="EMBL/GenBank/DDBJ databases">
        <title>Sequencing the genomes of 1000 actinobacteria strains.</title>
        <authorList>
            <person name="Klenk H.-P."/>
        </authorList>
    </citation>
    <scope>NUCLEOTIDE SEQUENCE [LARGE SCALE GENOMIC DNA]</scope>
    <source>
        <strain evidence="2 3">DSM 43866</strain>
    </source>
</reference>
<accession>A0A561VC83</accession>
<protein>
    <recommendedName>
        <fullName evidence="4">Lipoprotein</fullName>
    </recommendedName>
</protein>
<evidence type="ECO:0000256" key="1">
    <source>
        <dbReference type="SAM" id="SignalP"/>
    </source>
</evidence>
<keyword evidence="1" id="KW-0732">Signal</keyword>
<comment type="caution">
    <text evidence="2">The sequence shown here is derived from an EMBL/GenBank/DDBJ whole genome shotgun (WGS) entry which is preliminary data.</text>
</comment>
<evidence type="ECO:0000313" key="3">
    <source>
        <dbReference type="Proteomes" id="UP000320239"/>
    </source>
</evidence>
<name>A0A561VC83_ACTTI</name>
<organism evidence="2 3">
    <name type="scientific">Actinoplanes teichomyceticus</name>
    <dbReference type="NCBI Taxonomy" id="1867"/>
    <lineage>
        <taxon>Bacteria</taxon>
        <taxon>Bacillati</taxon>
        <taxon>Actinomycetota</taxon>
        <taxon>Actinomycetes</taxon>
        <taxon>Micromonosporales</taxon>
        <taxon>Micromonosporaceae</taxon>
        <taxon>Actinoplanes</taxon>
    </lineage>
</organism>
<gene>
    <name evidence="2" type="ORF">FHX34_10924</name>
</gene>
<dbReference type="EMBL" id="VIWY01000009">
    <property type="protein sequence ID" value="TWG09225.1"/>
    <property type="molecule type" value="Genomic_DNA"/>
</dbReference>
<dbReference type="RefSeq" id="WP_122978507.1">
    <property type="nucleotide sequence ID" value="NZ_BOMX01000174.1"/>
</dbReference>
<feature type="signal peptide" evidence="1">
    <location>
        <begin position="1"/>
        <end position="20"/>
    </location>
</feature>